<gene>
    <name evidence="1" type="ORF">HGA02_09980</name>
</gene>
<evidence type="ECO:0008006" key="3">
    <source>
        <dbReference type="Google" id="ProtNLM"/>
    </source>
</evidence>
<comment type="caution">
    <text evidence="1">The sequence shown here is derived from an EMBL/GenBank/DDBJ whole genome shotgun (WGS) entry which is preliminary data.</text>
</comment>
<sequence>MTPGRDDTTLIFGVTDGGAHLVVVLADAMDGSWYVVTARPMTGSERKTFERKGR</sequence>
<name>A0ABX1K2U5_9CELL</name>
<dbReference type="Proteomes" id="UP000777774">
    <property type="component" value="Unassembled WGS sequence"/>
</dbReference>
<evidence type="ECO:0000313" key="2">
    <source>
        <dbReference type="Proteomes" id="UP000777774"/>
    </source>
</evidence>
<organism evidence="1 2">
    <name type="scientific">Cellulomonas septica</name>
    <dbReference type="NCBI Taxonomy" id="285080"/>
    <lineage>
        <taxon>Bacteria</taxon>
        <taxon>Bacillati</taxon>
        <taxon>Actinomycetota</taxon>
        <taxon>Actinomycetes</taxon>
        <taxon>Micrococcales</taxon>
        <taxon>Cellulomonadaceae</taxon>
        <taxon>Cellulomonas</taxon>
    </lineage>
</organism>
<dbReference type="EMBL" id="JAAXOY010000222">
    <property type="protein sequence ID" value="NKY39846.1"/>
    <property type="molecule type" value="Genomic_DNA"/>
</dbReference>
<keyword evidence="2" id="KW-1185">Reference proteome</keyword>
<proteinExistence type="predicted"/>
<reference evidence="1 2" key="1">
    <citation type="submission" date="2020-04" db="EMBL/GenBank/DDBJ databases">
        <title>MicrobeNet Type strains.</title>
        <authorList>
            <person name="Nicholson A.C."/>
        </authorList>
    </citation>
    <scope>NUCLEOTIDE SEQUENCE [LARGE SCALE GENOMIC DNA]</scope>
    <source>
        <strain evidence="1 2">ATCC BAA-787</strain>
    </source>
</reference>
<dbReference type="RefSeq" id="WP_168678875.1">
    <property type="nucleotide sequence ID" value="NZ_JAAXOY010000222.1"/>
</dbReference>
<evidence type="ECO:0000313" key="1">
    <source>
        <dbReference type="EMBL" id="NKY39846.1"/>
    </source>
</evidence>
<accession>A0ABX1K2U5</accession>
<protein>
    <recommendedName>
        <fullName evidence="3">BrnT family toxin</fullName>
    </recommendedName>
</protein>